<organism evidence="4 5">
    <name type="scientific">Roseofilum casamattae BLCC-M143</name>
    <dbReference type="NCBI Taxonomy" id="3022442"/>
    <lineage>
        <taxon>Bacteria</taxon>
        <taxon>Bacillati</taxon>
        <taxon>Cyanobacteriota</taxon>
        <taxon>Cyanophyceae</taxon>
        <taxon>Desertifilales</taxon>
        <taxon>Desertifilaceae</taxon>
        <taxon>Roseofilum</taxon>
        <taxon>Roseofilum casamattae</taxon>
    </lineage>
</organism>
<evidence type="ECO:0000256" key="3">
    <source>
        <dbReference type="ARBA" id="ARBA00022679"/>
    </source>
</evidence>
<keyword evidence="2" id="KW-0328">Glycosyltransferase</keyword>
<accession>A0ABT7BSK4</accession>
<evidence type="ECO:0000256" key="1">
    <source>
        <dbReference type="ARBA" id="ARBA00004922"/>
    </source>
</evidence>
<comment type="pathway">
    <text evidence="1">Protein modification; protein glycosylation.</text>
</comment>
<dbReference type="Gene3D" id="3.90.550.10">
    <property type="entry name" value="Spore Coat Polysaccharide Biosynthesis Protein SpsA, Chain A"/>
    <property type="match status" value="1"/>
</dbReference>
<dbReference type="EMBL" id="JAQOSQ010000002">
    <property type="protein sequence ID" value="MDJ1182177.1"/>
    <property type="molecule type" value="Genomic_DNA"/>
</dbReference>
<dbReference type="Proteomes" id="UP001232992">
    <property type="component" value="Unassembled WGS sequence"/>
</dbReference>
<keyword evidence="5" id="KW-1185">Reference proteome</keyword>
<evidence type="ECO:0008006" key="6">
    <source>
        <dbReference type="Google" id="ProtNLM"/>
    </source>
</evidence>
<dbReference type="PANTHER" id="PTHR44835:SF1">
    <property type="entry name" value="PROTEIN O-GLCNAC TRANSFERASE"/>
    <property type="match status" value="1"/>
</dbReference>
<reference evidence="4 5" key="1">
    <citation type="submission" date="2023-01" db="EMBL/GenBank/DDBJ databases">
        <title>Novel diversity within Roseofilum (Cyanobacteria; Desertifilaceae) from marine benthic mats with descriptions of four novel species.</title>
        <authorList>
            <person name="Wang Y."/>
            <person name="Berthold D.E."/>
            <person name="Hu J."/>
            <person name="Lefler F.W."/>
            <person name="Laughinghouse H.D. IV."/>
        </authorList>
    </citation>
    <scope>NUCLEOTIDE SEQUENCE [LARGE SCALE GENOMIC DNA]</scope>
    <source>
        <strain evidence="4 5">BLCC-M143</strain>
    </source>
</reference>
<proteinExistence type="predicted"/>
<dbReference type="PANTHER" id="PTHR44835">
    <property type="entry name" value="UDP-N-ACETYLGLUCOSAMINE--PEPTIDE N-ACETYLGLUCOSAMINYLTRANSFERASE SPINDLY-RELATED"/>
    <property type="match status" value="1"/>
</dbReference>
<dbReference type="Gene3D" id="3.40.50.2000">
    <property type="entry name" value="Glycogen Phosphorylase B"/>
    <property type="match status" value="1"/>
</dbReference>
<evidence type="ECO:0000256" key="2">
    <source>
        <dbReference type="ARBA" id="ARBA00022676"/>
    </source>
</evidence>
<keyword evidence="3" id="KW-0808">Transferase</keyword>
<dbReference type="InterPro" id="IPR029044">
    <property type="entry name" value="Nucleotide-diphossugar_trans"/>
</dbReference>
<dbReference type="SUPFAM" id="SSF53448">
    <property type="entry name" value="Nucleotide-diphospho-sugar transferases"/>
    <property type="match status" value="1"/>
</dbReference>
<comment type="caution">
    <text evidence="4">The sequence shown here is derived from an EMBL/GenBank/DDBJ whole genome shotgun (WGS) entry which is preliminary data.</text>
</comment>
<dbReference type="InterPro" id="IPR051939">
    <property type="entry name" value="Glycosyltr_41/O-GlcNAc_trsf"/>
</dbReference>
<name>A0ABT7BSK4_9CYAN</name>
<dbReference type="RefSeq" id="WP_283756830.1">
    <property type="nucleotide sequence ID" value="NZ_JAQOSQ010000002.1"/>
</dbReference>
<gene>
    <name evidence="4" type="ORF">PMH09_03135</name>
</gene>
<protein>
    <recommendedName>
        <fullName evidence="6">Glycosyltransferase</fullName>
    </recommendedName>
</protein>
<evidence type="ECO:0000313" key="4">
    <source>
        <dbReference type="EMBL" id="MDJ1182177.1"/>
    </source>
</evidence>
<sequence>MDILEWKLNTPVCLIIFNRPELTEKLFAVIRQVKPPKLLVIADGPREDKLGEQDKCQATRDIISGVYWDCEVFKNYSDTNLGLKHRIASGLDWVFELVEEAIILEDDCLPDLTFFRFCEELLNYYRETDDVMVITGTNFFFGYQPTPDSYYFSRYIDCWGWATWRRAWQHFDFTMEQWPQLRDQNWLQELLQDTRVAEQWMRIFESTYQGYINSWAFRWKFACWLRDGLTIVPETNLVSNLGFNVEATNTQFFGGLLDGIPRQSINFPLKHPDQVARNDWVDDLTQKVVFESNFLSLVPELISTFWYLDDSQLAKSRETILKVLRHALQLKPLSLQEINQPTIEEINQIMSANPATESKEIQYLLAAMLYVYPHQLPIRYDLSSIPEWLLPDYIKFSLIPPQLYQEVGDAQKYLHYLQTWLNHLHYLVIQNPNSDLSRLIIEQLQQCSNFEVLYCNDADLQPLYAKRAELIEIGLYPQGRPSDEQLSPRLPERSKIRLGIVAENFGLQPDTWTNLPIYKHLNRDRFEIIFYSIQATGDRLERYCSGHADAGVQLPDTLTERVNMLRAEDLDILLIANTTSAKIDSLALLANFRLARIQILGFNSTIYPELNAMDYYLSGKALGLTKCDKVIQLPGIGQAIDFGCEAQGIPSDRIARGALGIAEDEIVYIAGGSNKVITPEVELTWTKLLTQVPNSRLIIYTTSARSIPKTVISAWKRRFEQTLEKHNLSGDRLIWLVDIQSHADVQALLQQANVYLSNYPYTDFISLIEPLLANVPPVVLSGQNNHTRFGATLLNEIELSQFITADENAYLEQAVTLGSDRTLWQQARTEIARSLESNPAILNSASYSAQIDTLLQTLFQEQQQVEIKENLRLRDINIIIFPDWSQSEEILLFDLATVLQAAIQHPQNDEITLVVETGGISDEDADAAMSAAIMQLLMEENIDTSDSPELCLTGSLGRLQWQALASQLQGRLAMNAESSLPAVLSSLPVYSVEQFVKTQFPIST</sequence>
<dbReference type="Gene3D" id="3.40.50.11380">
    <property type="match status" value="1"/>
</dbReference>
<evidence type="ECO:0000313" key="5">
    <source>
        <dbReference type="Proteomes" id="UP001232992"/>
    </source>
</evidence>